<accession>A0AAV4HI44</accession>
<dbReference type="GO" id="GO:0005615">
    <property type="term" value="C:extracellular space"/>
    <property type="evidence" value="ECO:0007669"/>
    <property type="project" value="UniProtKB-KW"/>
</dbReference>
<evidence type="ECO:0000256" key="3">
    <source>
        <dbReference type="ARBA" id="ARBA00022514"/>
    </source>
</evidence>
<comment type="similarity">
    <text evidence="2">Belongs to the tumor necrosis factor family.</text>
</comment>
<keyword evidence="3" id="KW-0202">Cytokine</keyword>
<dbReference type="Gene3D" id="2.60.120.40">
    <property type="match status" value="1"/>
</dbReference>
<dbReference type="Proteomes" id="UP000762676">
    <property type="component" value="Unassembled WGS sequence"/>
</dbReference>
<keyword evidence="4" id="KW-0472">Membrane</keyword>
<sequence length="213" mass="24736">MRIHRSRSRRWYGIESIMQRRGQDRCLDRTIYFPKFPRVAYTAGRGQAKVCVNDAFRSELKTLSAAHMMLNVRETKKHLYPIWRTHDVDNICYVGKGLRYANGELTVLHTGKYYVYSQVTFSTIDNKLPTKMSELMLVFSIQRKPRLPPNSRDHDIAKTILLSKLTMEEEKEHNDSVSGVVPLTEGDVLTVYISHPSLIKDLLHANYFGLYKL</sequence>
<comment type="caution">
    <text evidence="6">The sequence shown here is derived from an EMBL/GenBank/DDBJ whole genome shotgun (WGS) entry which is preliminary data.</text>
</comment>
<dbReference type="PROSITE" id="PS50049">
    <property type="entry name" value="THD_2"/>
    <property type="match status" value="1"/>
</dbReference>
<gene>
    <name evidence="6" type="ORF">ElyMa_004469200</name>
</gene>
<name>A0AAV4HI44_9GAST</name>
<dbReference type="InterPro" id="IPR008983">
    <property type="entry name" value="Tumour_necrosis_fac-like_dom"/>
</dbReference>
<dbReference type="GO" id="GO:0005125">
    <property type="term" value="F:cytokine activity"/>
    <property type="evidence" value="ECO:0007669"/>
    <property type="project" value="UniProtKB-KW"/>
</dbReference>
<keyword evidence="7" id="KW-1185">Reference proteome</keyword>
<organism evidence="6 7">
    <name type="scientific">Elysia marginata</name>
    <dbReference type="NCBI Taxonomy" id="1093978"/>
    <lineage>
        <taxon>Eukaryota</taxon>
        <taxon>Metazoa</taxon>
        <taxon>Spiralia</taxon>
        <taxon>Lophotrochozoa</taxon>
        <taxon>Mollusca</taxon>
        <taxon>Gastropoda</taxon>
        <taxon>Heterobranchia</taxon>
        <taxon>Euthyneura</taxon>
        <taxon>Panpulmonata</taxon>
        <taxon>Sacoglossa</taxon>
        <taxon>Placobranchoidea</taxon>
        <taxon>Plakobranchidae</taxon>
        <taxon>Elysia</taxon>
    </lineage>
</organism>
<reference evidence="6 7" key="1">
    <citation type="journal article" date="2021" name="Elife">
        <title>Chloroplast acquisition without the gene transfer in kleptoplastic sea slugs, Plakobranchus ocellatus.</title>
        <authorList>
            <person name="Maeda T."/>
            <person name="Takahashi S."/>
            <person name="Yoshida T."/>
            <person name="Shimamura S."/>
            <person name="Takaki Y."/>
            <person name="Nagai Y."/>
            <person name="Toyoda A."/>
            <person name="Suzuki Y."/>
            <person name="Arimoto A."/>
            <person name="Ishii H."/>
            <person name="Satoh N."/>
            <person name="Nishiyama T."/>
            <person name="Hasebe M."/>
            <person name="Maruyama T."/>
            <person name="Minagawa J."/>
            <person name="Obokata J."/>
            <person name="Shigenobu S."/>
        </authorList>
    </citation>
    <scope>NUCLEOTIDE SEQUENCE [LARGE SCALE GENOMIC DNA]</scope>
</reference>
<dbReference type="Pfam" id="PF00229">
    <property type="entry name" value="TNF"/>
    <property type="match status" value="1"/>
</dbReference>
<dbReference type="EMBL" id="BMAT01009027">
    <property type="protein sequence ID" value="GFR97120.1"/>
    <property type="molecule type" value="Genomic_DNA"/>
</dbReference>
<evidence type="ECO:0000259" key="5">
    <source>
        <dbReference type="PROSITE" id="PS50049"/>
    </source>
</evidence>
<dbReference type="SUPFAM" id="SSF49842">
    <property type="entry name" value="TNF-like"/>
    <property type="match status" value="1"/>
</dbReference>
<protein>
    <submittedName>
        <fullName evidence="6">FAS ligand-like protein</fullName>
    </submittedName>
</protein>
<comment type="subcellular location">
    <subcellularLocation>
        <location evidence="1">Membrane</location>
    </subcellularLocation>
</comment>
<evidence type="ECO:0000256" key="4">
    <source>
        <dbReference type="ARBA" id="ARBA00023136"/>
    </source>
</evidence>
<evidence type="ECO:0000313" key="7">
    <source>
        <dbReference type="Proteomes" id="UP000762676"/>
    </source>
</evidence>
<dbReference type="PANTHER" id="PTHR11471:SF13">
    <property type="entry name" value="TNF FAMILY PROFILE DOMAIN-CONTAINING PROTEIN"/>
    <property type="match status" value="1"/>
</dbReference>
<evidence type="ECO:0000256" key="2">
    <source>
        <dbReference type="ARBA" id="ARBA00008670"/>
    </source>
</evidence>
<proteinExistence type="inferred from homology"/>
<dbReference type="GO" id="GO:0005164">
    <property type="term" value="F:tumor necrosis factor receptor binding"/>
    <property type="evidence" value="ECO:0007669"/>
    <property type="project" value="InterPro"/>
</dbReference>
<dbReference type="PANTHER" id="PTHR11471">
    <property type="entry name" value="TUMOR NECROSIS FACTOR FAMILY MEMBER"/>
    <property type="match status" value="1"/>
</dbReference>
<dbReference type="AlphaFoldDB" id="A0AAV4HI44"/>
<evidence type="ECO:0000256" key="1">
    <source>
        <dbReference type="ARBA" id="ARBA00004370"/>
    </source>
</evidence>
<feature type="domain" description="THD" evidence="5">
    <location>
        <begin position="64"/>
        <end position="213"/>
    </location>
</feature>
<evidence type="ECO:0000313" key="6">
    <source>
        <dbReference type="EMBL" id="GFR97120.1"/>
    </source>
</evidence>
<dbReference type="InterPro" id="IPR006052">
    <property type="entry name" value="TNF_dom"/>
</dbReference>
<dbReference type="GO" id="GO:0016020">
    <property type="term" value="C:membrane"/>
    <property type="evidence" value="ECO:0007669"/>
    <property type="project" value="UniProtKB-SubCell"/>
</dbReference>
<dbReference type="GO" id="GO:0006955">
    <property type="term" value="P:immune response"/>
    <property type="evidence" value="ECO:0007669"/>
    <property type="project" value="InterPro"/>
</dbReference>